<evidence type="ECO:0000313" key="3">
    <source>
        <dbReference type="Proteomes" id="UP000059542"/>
    </source>
</evidence>
<dbReference type="OrthoDB" id="9554439at2"/>
<evidence type="ECO:0000256" key="1">
    <source>
        <dbReference type="SAM" id="SignalP"/>
    </source>
</evidence>
<keyword evidence="1" id="KW-0732">Signal</keyword>
<feature type="chain" id="PRO_5006847280" evidence="1">
    <location>
        <begin position="22"/>
        <end position="107"/>
    </location>
</feature>
<dbReference type="STRING" id="1411621.AUC43_17285"/>
<protein>
    <submittedName>
        <fullName evidence="2">Uncharacterized protein</fullName>
    </submittedName>
</protein>
<feature type="signal peptide" evidence="1">
    <location>
        <begin position="1"/>
        <end position="21"/>
    </location>
</feature>
<gene>
    <name evidence="2" type="ORF">AUC43_17285</name>
</gene>
<dbReference type="AlphaFoldDB" id="A0A0U4BTC7"/>
<dbReference type="Proteomes" id="UP000059542">
    <property type="component" value="Chromosome"/>
</dbReference>
<accession>A0A0U4BTC7</accession>
<name>A0A0U4BTC7_9BACT</name>
<dbReference type="KEGG" id="hyg:AUC43_17285"/>
<sequence length="107" mass="11643">MKTLLFWCACFVGWAAGPAQGQTTSPAVVVVRLFDNGNNLIMDIARPTGAPEHREFKPRDLRAPGAAAERTRQLLAQLYQEGYGLTSTYGGGDHLGSTTTLVFTKRM</sequence>
<proteinExistence type="predicted"/>
<dbReference type="RefSeq" id="WP_068196544.1">
    <property type="nucleotide sequence ID" value="NZ_CP013909.1"/>
</dbReference>
<keyword evidence="3" id="KW-1185">Reference proteome</keyword>
<reference evidence="2 3" key="1">
    <citation type="submission" date="2015-12" db="EMBL/GenBank/DDBJ databases">
        <authorList>
            <person name="Shamseldin A."/>
            <person name="Moawad H."/>
            <person name="Abd El-Rahim W.M."/>
            <person name="Sadowsky M.J."/>
        </authorList>
    </citation>
    <scope>NUCLEOTIDE SEQUENCE [LARGE SCALE GENOMIC DNA]</scope>
    <source>
        <strain evidence="2 3">DG5B</strain>
    </source>
</reference>
<organism evidence="2 3">
    <name type="scientific">Hymenobacter sedentarius</name>
    <dbReference type="NCBI Taxonomy" id="1411621"/>
    <lineage>
        <taxon>Bacteria</taxon>
        <taxon>Pseudomonadati</taxon>
        <taxon>Bacteroidota</taxon>
        <taxon>Cytophagia</taxon>
        <taxon>Cytophagales</taxon>
        <taxon>Hymenobacteraceae</taxon>
        <taxon>Hymenobacter</taxon>
    </lineage>
</organism>
<dbReference type="EMBL" id="CP013909">
    <property type="protein sequence ID" value="ALW86679.1"/>
    <property type="molecule type" value="Genomic_DNA"/>
</dbReference>
<evidence type="ECO:0000313" key="2">
    <source>
        <dbReference type="EMBL" id="ALW86679.1"/>
    </source>
</evidence>